<evidence type="ECO:0000313" key="2">
    <source>
        <dbReference type="Proteomes" id="UP000826234"/>
    </source>
</evidence>
<evidence type="ECO:0000313" key="1">
    <source>
        <dbReference type="EMBL" id="KAH0620099.1"/>
    </source>
</evidence>
<sequence length="70" mass="8005">MYRYPELVQVHSTQLMITDDDDDDDEMMTTTIFFSFQLCAPKNVSMEGVFLLTRVTVNQDGEVQIVPVVS</sequence>
<dbReference type="Proteomes" id="UP000826234">
    <property type="component" value="Unassembled WGS sequence"/>
</dbReference>
<proteinExistence type="predicted"/>
<name>A0ABQ7SRX8_PHRPL</name>
<gene>
    <name evidence="1" type="ORF">JD844_014695</name>
</gene>
<reference evidence="1 2" key="1">
    <citation type="journal article" date="2022" name="Gigascience">
        <title>A chromosome-level genome assembly and annotation of the desert horned lizard, Phrynosoma platyrhinos, provides insight into chromosomal rearrangements among reptiles.</title>
        <authorList>
            <person name="Koochekian N."/>
            <person name="Ascanio A."/>
            <person name="Farleigh K."/>
            <person name="Card D.C."/>
            <person name="Schield D.R."/>
            <person name="Castoe T.A."/>
            <person name="Jezkova T."/>
        </authorList>
    </citation>
    <scope>NUCLEOTIDE SEQUENCE [LARGE SCALE GENOMIC DNA]</scope>
    <source>
        <strain evidence="1">NK-2021</strain>
    </source>
</reference>
<accession>A0ABQ7SRX8</accession>
<keyword evidence="2" id="KW-1185">Reference proteome</keyword>
<dbReference type="EMBL" id="JAIPUX010003439">
    <property type="protein sequence ID" value="KAH0620099.1"/>
    <property type="molecule type" value="Genomic_DNA"/>
</dbReference>
<comment type="caution">
    <text evidence="1">The sequence shown here is derived from an EMBL/GenBank/DDBJ whole genome shotgun (WGS) entry which is preliminary data.</text>
</comment>
<protein>
    <submittedName>
        <fullName evidence="1">Uncharacterized protein</fullName>
    </submittedName>
</protein>
<organism evidence="1 2">
    <name type="scientific">Phrynosoma platyrhinos</name>
    <name type="common">Desert horned lizard</name>
    <dbReference type="NCBI Taxonomy" id="52577"/>
    <lineage>
        <taxon>Eukaryota</taxon>
        <taxon>Metazoa</taxon>
        <taxon>Chordata</taxon>
        <taxon>Craniata</taxon>
        <taxon>Vertebrata</taxon>
        <taxon>Euteleostomi</taxon>
        <taxon>Lepidosauria</taxon>
        <taxon>Squamata</taxon>
        <taxon>Bifurcata</taxon>
        <taxon>Unidentata</taxon>
        <taxon>Episquamata</taxon>
        <taxon>Toxicofera</taxon>
        <taxon>Iguania</taxon>
        <taxon>Phrynosomatidae</taxon>
        <taxon>Phrynosomatinae</taxon>
        <taxon>Phrynosoma</taxon>
    </lineage>
</organism>